<dbReference type="InterPro" id="IPR001078">
    <property type="entry name" value="2-oxoacid_DH_actylTfrase"/>
</dbReference>
<keyword evidence="5 6" id="KW-0012">Acyltransferase</keyword>
<evidence type="ECO:0000313" key="10">
    <source>
        <dbReference type="EMBL" id="GHH84804.1"/>
    </source>
</evidence>
<evidence type="ECO:0000256" key="4">
    <source>
        <dbReference type="ARBA" id="ARBA00022823"/>
    </source>
</evidence>
<dbReference type="EC" id="2.3.1.-" evidence="6"/>
<dbReference type="PANTHER" id="PTHR43178">
    <property type="entry name" value="DIHYDROLIPOAMIDE ACETYLTRANSFERASE COMPONENT OF PYRUVATE DEHYDROGENASE COMPLEX"/>
    <property type="match status" value="1"/>
</dbReference>
<evidence type="ECO:0000259" key="9">
    <source>
        <dbReference type="PROSITE" id="PS51826"/>
    </source>
</evidence>
<dbReference type="NCBIfam" id="TIGR02927">
    <property type="entry name" value="SucB_Actino"/>
    <property type="match status" value="1"/>
</dbReference>
<keyword evidence="11" id="KW-1185">Reference proteome</keyword>
<dbReference type="RefSeq" id="WP_189781616.1">
    <property type="nucleotide sequence ID" value="NZ_BNAT01000004.1"/>
</dbReference>
<dbReference type="Gene3D" id="4.10.320.10">
    <property type="entry name" value="E3-binding domain"/>
    <property type="match status" value="1"/>
</dbReference>
<dbReference type="PROSITE" id="PS00189">
    <property type="entry name" value="LIPOYL"/>
    <property type="match status" value="2"/>
</dbReference>
<dbReference type="PANTHER" id="PTHR43178:SF5">
    <property type="entry name" value="LIPOAMIDE ACYLTRANSFERASE COMPONENT OF BRANCHED-CHAIN ALPHA-KETO ACID DEHYDROGENASE COMPLEX, MITOCHONDRIAL"/>
    <property type="match status" value="1"/>
</dbReference>
<dbReference type="GO" id="GO:0005737">
    <property type="term" value="C:cytoplasm"/>
    <property type="evidence" value="ECO:0007669"/>
    <property type="project" value="TreeGrafter"/>
</dbReference>
<dbReference type="Pfam" id="PF02817">
    <property type="entry name" value="E3_binding"/>
    <property type="match status" value="1"/>
</dbReference>
<dbReference type="CDD" id="cd06849">
    <property type="entry name" value="lipoyl_domain"/>
    <property type="match status" value="2"/>
</dbReference>
<reference evidence="10" key="2">
    <citation type="submission" date="2020-09" db="EMBL/GenBank/DDBJ databases">
        <authorList>
            <person name="Sun Q."/>
            <person name="Zhou Y."/>
        </authorList>
    </citation>
    <scope>NUCLEOTIDE SEQUENCE</scope>
    <source>
        <strain evidence="10">CGMCC 4.7403</strain>
    </source>
</reference>
<feature type="region of interest" description="Disordered" evidence="7">
    <location>
        <begin position="82"/>
        <end position="110"/>
    </location>
</feature>
<dbReference type="FunFam" id="3.30.559.10:FF:000007">
    <property type="entry name" value="Dihydrolipoamide acetyltransferase component of pyruvate dehydrogenase complex"/>
    <property type="match status" value="1"/>
</dbReference>
<evidence type="ECO:0000256" key="3">
    <source>
        <dbReference type="ARBA" id="ARBA00022679"/>
    </source>
</evidence>
<feature type="compositionally biased region" description="Pro residues" evidence="7">
    <location>
        <begin position="229"/>
        <end position="261"/>
    </location>
</feature>
<keyword evidence="4 6" id="KW-0450">Lipoyl</keyword>
<evidence type="ECO:0000256" key="6">
    <source>
        <dbReference type="RuleBase" id="RU003423"/>
    </source>
</evidence>
<accession>A0A919L631</accession>
<dbReference type="Gene3D" id="3.30.559.10">
    <property type="entry name" value="Chloramphenicol acetyltransferase-like domain"/>
    <property type="match status" value="1"/>
</dbReference>
<dbReference type="InterPro" id="IPR011053">
    <property type="entry name" value="Single_hybrid_motif"/>
</dbReference>
<feature type="domain" description="Lipoyl-binding" evidence="8">
    <location>
        <begin position="129"/>
        <end position="204"/>
    </location>
</feature>
<feature type="region of interest" description="Disordered" evidence="7">
    <location>
        <begin position="210"/>
        <end position="280"/>
    </location>
</feature>
<feature type="domain" description="Lipoyl-binding" evidence="8">
    <location>
        <begin position="2"/>
        <end position="77"/>
    </location>
</feature>
<feature type="compositionally biased region" description="Pro residues" evidence="7">
    <location>
        <begin position="269"/>
        <end position="279"/>
    </location>
</feature>
<dbReference type="Pfam" id="PF00198">
    <property type="entry name" value="2-oxoacid_dh"/>
    <property type="match status" value="1"/>
</dbReference>
<dbReference type="SUPFAM" id="SSF52777">
    <property type="entry name" value="CoA-dependent acyltransferases"/>
    <property type="match status" value="1"/>
</dbReference>
<dbReference type="InterPro" id="IPR023213">
    <property type="entry name" value="CAT-like_dom_sf"/>
</dbReference>
<protein>
    <recommendedName>
        <fullName evidence="6">Dihydrolipoamide acetyltransferase component of pyruvate dehydrogenase complex</fullName>
        <ecNumber evidence="6">2.3.1.-</ecNumber>
    </recommendedName>
</protein>
<name>A0A919L631_9ACTN</name>
<comment type="cofactor">
    <cofactor evidence="1 6">
        <name>(R)-lipoate</name>
        <dbReference type="ChEBI" id="CHEBI:83088"/>
    </cofactor>
</comment>
<gene>
    <name evidence="10" type="ORF">GCM10017771_15120</name>
</gene>
<comment type="similarity">
    <text evidence="2 6">Belongs to the 2-oxoacid dehydrogenase family.</text>
</comment>
<dbReference type="InterPro" id="IPR004167">
    <property type="entry name" value="PSBD"/>
</dbReference>
<dbReference type="SUPFAM" id="SSF47005">
    <property type="entry name" value="Peripheral subunit-binding domain of 2-oxo acid dehydrogenase complex"/>
    <property type="match status" value="1"/>
</dbReference>
<proteinExistence type="inferred from homology"/>
<dbReference type="EMBL" id="BNAT01000004">
    <property type="protein sequence ID" value="GHH84804.1"/>
    <property type="molecule type" value="Genomic_DNA"/>
</dbReference>
<feature type="compositionally biased region" description="Low complexity" evidence="7">
    <location>
        <begin position="82"/>
        <end position="97"/>
    </location>
</feature>
<dbReference type="SUPFAM" id="SSF51230">
    <property type="entry name" value="Single hybrid motif"/>
    <property type="match status" value="2"/>
</dbReference>
<dbReference type="Pfam" id="PF00364">
    <property type="entry name" value="Biotin_lipoyl"/>
    <property type="match status" value="2"/>
</dbReference>
<dbReference type="InterPro" id="IPR000089">
    <property type="entry name" value="Biotin_lipoyl"/>
</dbReference>
<evidence type="ECO:0000256" key="5">
    <source>
        <dbReference type="ARBA" id="ARBA00023315"/>
    </source>
</evidence>
<dbReference type="PROSITE" id="PS51826">
    <property type="entry name" value="PSBD"/>
    <property type="match status" value="1"/>
</dbReference>
<keyword evidence="3 6" id="KW-0808">Transferase</keyword>
<dbReference type="Proteomes" id="UP000603227">
    <property type="component" value="Unassembled WGS sequence"/>
</dbReference>
<evidence type="ECO:0000259" key="8">
    <source>
        <dbReference type="PROSITE" id="PS50968"/>
    </source>
</evidence>
<organism evidence="10 11">
    <name type="scientific">Streptomyces capitiformicae</name>
    <dbReference type="NCBI Taxonomy" id="2014920"/>
    <lineage>
        <taxon>Bacteria</taxon>
        <taxon>Bacillati</taxon>
        <taxon>Actinomycetota</taxon>
        <taxon>Actinomycetes</taxon>
        <taxon>Kitasatosporales</taxon>
        <taxon>Streptomycetaceae</taxon>
        <taxon>Streptomyces</taxon>
    </lineage>
</organism>
<feature type="domain" description="Peripheral subunit-binding (PSBD)" evidence="9">
    <location>
        <begin position="297"/>
        <end position="334"/>
    </location>
</feature>
<evidence type="ECO:0000256" key="1">
    <source>
        <dbReference type="ARBA" id="ARBA00001938"/>
    </source>
</evidence>
<dbReference type="Gene3D" id="2.40.50.100">
    <property type="match status" value="2"/>
</dbReference>
<sequence>MAVSVTLPALGESVTEGTVTRWLKAEGERVEADEPLLEVSTDKVDTEIPSPAAGVLASIKVAEDETVEVGAELAVIDDGTGAPAAAPAPAAAEAPAPAAEPAPAPVAEAPAAPAPAAAPAAAPAGGASGTDVVLPALGESVTEGTVTRWLKEVGDSVEADEPLLEVSTDKVDTEIPAPTSGVLLEIVVGEDETAEVGAKLAVIGAPGAAPAAAPAPAAPAPAPAAAAPAPAPAAPAPAPAAPAAPAAPPAPAPAPAAPAPAPVAATPAPAAPAPAPVTPAPAAAAPVAAQATDEGAYVTPLVRKLAAENGVDLATVKGTGVGGRIRKQDVIAAAEAAKAAAAAPAPAAAVTAGGPAAAKKAPKLEVSPLRGQTVKMTRIRKVIGDNMVKALREQAQLSSVVEVDITRLMKLRAQAKDSFAAREGVKLSPMPFFVKAAAQALKAHPVINARINEAEGTITYFDAENIGIAVDSEKGLMTPVIKGAGDLNIAGIAKATADLAGKVRANKITPDELSGATFTISNTGSRGALFDTIIVPPNQVAILGIGATVKRPAVIETEEGTVIGVRDMTYLTLSYDHRLVDGADAARYLTAVKAILEAGEFEVELGL</sequence>
<evidence type="ECO:0000256" key="2">
    <source>
        <dbReference type="ARBA" id="ARBA00007317"/>
    </source>
</evidence>
<dbReference type="GO" id="GO:0016407">
    <property type="term" value="F:acetyltransferase activity"/>
    <property type="evidence" value="ECO:0007669"/>
    <property type="project" value="TreeGrafter"/>
</dbReference>
<dbReference type="AlphaFoldDB" id="A0A919L631"/>
<evidence type="ECO:0000313" key="11">
    <source>
        <dbReference type="Proteomes" id="UP000603227"/>
    </source>
</evidence>
<evidence type="ECO:0000256" key="7">
    <source>
        <dbReference type="SAM" id="MobiDB-lite"/>
    </source>
</evidence>
<dbReference type="InterPro" id="IPR050743">
    <property type="entry name" value="2-oxoacid_DH_E2_comp"/>
</dbReference>
<dbReference type="InterPro" id="IPR036625">
    <property type="entry name" value="E3-bd_dom_sf"/>
</dbReference>
<dbReference type="InterPro" id="IPR003016">
    <property type="entry name" value="2-oxoA_DH_lipoyl-BS"/>
</dbReference>
<reference evidence="10" key="1">
    <citation type="journal article" date="2014" name="Int. J. Syst. Evol. Microbiol.">
        <title>Complete genome sequence of Corynebacterium casei LMG S-19264T (=DSM 44701T), isolated from a smear-ripened cheese.</title>
        <authorList>
            <consortium name="US DOE Joint Genome Institute (JGI-PGF)"/>
            <person name="Walter F."/>
            <person name="Albersmeier A."/>
            <person name="Kalinowski J."/>
            <person name="Ruckert C."/>
        </authorList>
    </citation>
    <scope>NUCLEOTIDE SEQUENCE</scope>
    <source>
        <strain evidence="10">CGMCC 4.7403</strain>
    </source>
</reference>
<dbReference type="GO" id="GO:0031405">
    <property type="term" value="F:lipoic acid binding"/>
    <property type="evidence" value="ECO:0007669"/>
    <property type="project" value="TreeGrafter"/>
</dbReference>
<comment type="caution">
    <text evidence="10">The sequence shown here is derived from an EMBL/GenBank/DDBJ whole genome shotgun (WGS) entry which is preliminary data.</text>
</comment>
<dbReference type="PROSITE" id="PS50968">
    <property type="entry name" value="BIOTINYL_LIPOYL"/>
    <property type="match status" value="2"/>
</dbReference>
<dbReference type="InterPro" id="IPR014276">
    <property type="entry name" value="2-oxoglutarate_DH_E2"/>
</dbReference>